<reference evidence="1 2" key="1">
    <citation type="submission" date="2024-06" db="EMBL/GenBank/DDBJ databases">
        <title>Burkholderia sola in Mexico.</title>
        <authorList>
            <person name="Estrada P."/>
        </authorList>
    </citation>
    <scope>NUCLEOTIDE SEQUENCE [LARGE SCALE GENOMIC DNA]</scope>
    <source>
        <strain evidence="1 2">CpTa8-5</strain>
    </source>
</reference>
<accession>A0ABV2C236</accession>
<dbReference type="EMBL" id="JBEWCH010000001">
    <property type="protein sequence ID" value="MET1473100.1"/>
    <property type="molecule type" value="Genomic_DNA"/>
</dbReference>
<sequence>MPIKLTHETAPYIARDIVESGSFIGGPILGDAGMNAYIDGGLYNRDQAERTGATLEFEWTGPVSAAPARGVHEPDVLYDERPHRAFIFVCTRKHLRVTGVRFHSGLSWRDAVYVPSRPTAAASLSPAAWLAWARTWQPGWLDNQAAELESAMLARLATKPSVSIVPPADCPYRFILRDRGLI</sequence>
<evidence type="ECO:0000313" key="2">
    <source>
        <dbReference type="Proteomes" id="UP001548587"/>
    </source>
</evidence>
<comment type="caution">
    <text evidence="1">The sequence shown here is derived from an EMBL/GenBank/DDBJ whole genome shotgun (WGS) entry which is preliminary data.</text>
</comment>
<organism evidence="1 2">
    <name type="scientific">Burkholderia sola</name>
    <dbReference type="NCBI Taxonomy" id="2843302"/>
    <lineage>
        <taxon>Bacteria</taxon>
        <taxon>Pseudomonadati</taxon>
        <taxon>Pseudomonadota</taxon>
        <taxon>Betaproteobacteria</taxon>
        <taxon>Burkholderiales</taxon>
        <taxon>Burkholderiaceae</taxon>
        <taxon>Burkholderia</taxon>
        <taxon>Burkholderia cepacia complex</taxon>
    </lineage>
</organism>
<name>A0ABV2C236_9BURK</name>
<keyword evidence="2" id="KW-1185">Reference proteome</keyword>
<dbReference type="RefSeq" id="WP_209924377.1">
    <property type="nucleotide sequence ID" value="NZ_JBEWCH010000001.1"/>
</dbReference>
<evidence type="ECO:0000313" key="1">
    <source>
        <dbReference type="EMBL" id="MET1473100.1"/>
    </source>
</evidence>
<protein>
    <submittedName>
        <fullName evidence="1">Uncharacterized protein</fullName>
    </submittedName>
</protein>
<proteinExistence type="predicted"/>
<dbReference type="Proteomes" id="UP001548587">
    <property type="component" value="Unassembled WGS sequence"/>
</dbReference>
<gene>
    <name evidence="1" type="ORF">ABXL37_02465</name>
</gene>